<proteinExistence type="predicted"/>
<evidence type="ECO:0000313" key="3">
    <source>
        <dbReference type="Proteomes" id="UP000256269"/>
    </source>
</evidence>
<dbReference type="OrthoDB" id="3213425at2"/>
<dbReference type="AlphaFoldDB" id="A0A3E0GUE3"/>
<dbReference type="Proteomes" id="UP000256269">
    <property type="component" value="Unassembled WGS sequence"/>
</dbReference>
<feature type="compositionally biased region" description="Polar residues" evidence="1">
    <location>
        <begin position="17"/>
        <end position="26"/>
    </location>
</feature>
<dbReference type="InterPro" id="IPR011990">
    <property type="entry name" value="TPR-like_helical_dom_sf"/>
</dbReference>
<organism evidence="2 3">
    <name type="scientific">Kutzneria buriramensis</name>
    <dbReference type="NCBI Taxonomy" id="1045776"/>
    <lineage>
        <taxon>Bacteria</taxon>
        <taxon>Bacillati</taxon>
        <taxon>Actinomycetota</taxon>
        <taxon>Actinomycetes</taxon>
        <taxon>Pseudonocardiales</taxon>
        <taxon>Pseudonocardiaceae</taxon>
        <taxon>Kutzneria</taxon>
    </lineage>
</organism>
<reference evidence="2 3" key="1">
    <citation type="submission" date="2018-08" db="EMBL/GenBank/DDBJ databases">
        <title>Genomic Encyclopedia of Archaeal and Bacterial Type Strains, Phase II (KMG-II): from individual species to whole genera.</title>
        <authorList>
            <person name="Goeker M."/>
        </authorList>
    </citation>
    <scope>NUCLEOTIDE SEQUENCE [LARGE SCALE GENOMIC DNA]</scope>
    <source>
        <strain evidence="2 3">DSM 45791</strain>
    </source>
</reference>
<feature type="region of interest" description="Disordered" evidence="1">
    <location>
        <begin position="1"/>
        <end position="26"/>
    </location>
</feature>
<dbReference type="EMBL" id="QUNO01000035">
    <property type="protein sequence ID" value="REH25982.1"/>
    <property type="molecule type" value="Genomic_DNA"/>
</dbReference>
<protein>
    <recommendedName>
        <fullName evidence="4">Transcriptional regulator</fullName>
    </recommendedName>
</protein>
<evidence type="ECO:0000313" key="2">
    <source>
        <dbReference type="EMBL" id="REH25982.1"/>
    </source>
</evidence>
<sequence>MPEPNRLLRARREAKPSRTTPGQGMSRQELVKAVVAWLWDTTNTRYDLDPRLLAKWENGTVKWPAAHYRAALRAVLGASTDAELGFAPSGQLVPTTSGRLGPVVDVEPWRLTDALTRSAISGAALDHMEHAVLGYAARYPTTPPDELLPLVSGQLHRLREALDQPQHLRERRRSVVLLGVLAGLSGGLWLDLGRPGESADYFDIGEQAAQEAADPDLAAWVLATRSVGPFYAGHHDQAGELLARAEDLARARSSYRRQAWIAALHARAAAMAGDREGSLRALDRAHSALSSNTDAASGTDFFDGPRLDGIAGTVYLSLGDTAHAAPLLDAALDRRALSDAKGRALITLDLAECRLIENEPEEAARLTVGALRSAAGSLVGPILDRARGLHARLAPWRSTGAVTDLDTHLKELPRG</sequence>
<dbReference type="RefSeq" id="WP_147329026.1">
    <property type="nucleotide sequence ID" value="NZ_CP144375.1"/>
</dbReference>
<comment type="caution">
    <text evidence="2">The sequence shown here is derived from an EMBL/GenBank/DDBJ whole genome shotgun (WGS) entry which is preliminary data.</text>
</comment>
<name>A0A3E0GUE3_9PSEU</name>
<evidence type="ECO:0000256" key="1">
    <source>
        <dbReference type="SAM" id="MobiDB-lite"/>
    </source>
</evidence>
<dbReference type="Gene3D" id="1.25.40.10">
    <property type="entry name" value="Tetratricopeptide repeat domain"/>
    <property type="match status" value="1"/>
</dbReference>
<gene>
    <name evidence="2" type="ORF">BCF44_13521</name>
</gene>
<accession>A0A3E0GUE3</accession>
<keyword evidence="3" id="KW-1185">Reference proteome</keyword>
<evidence type="ECO:0008006" key="4">
    <source>
        <dbReference type="Google" id="ProtNLM"/>
    </source>
</evidence>